<accession>A0ABP0ULH6</accession>
<evidence type="ECO:0000256" key="2">
    <source>
        <dbReference type="ARBA" id="ARBA00004245"/>
    </source>
</evidence>
<sequence length="184" mass="21160">MILFCVGVDRCSVKSKVKPDIPTEPPKYGLGGNQDWIKVNAVKVIKTKANKTGCPKKKRRYVTKKNYGKLPVYLETRIRTAAEIKKRDSPEEQAKCRHDGTRKLDEKERMEMVNNLKLKWAHTNAAYQKLSFVLDTNSKKLRKERFERNLTNIEKDVTLLCRKVVLVSDSAPAKIRQESTGSMH</sequence>
<keyword evidence="3" id="KW-0963">Cytoplasm</keyword>
<gene>
    <name evidence="7" type="ORF">CSSPTR1EN2_LOCUS17053</name>
</gene>
<evidence type="ECO:0000256" key="4">
    <source>
        <dbReference type="ARBA" id="ARBA00023212"/>
    </source>
</evidence>
<evidence type="ECO:0000256" key="3">
    <source>
        <dbReference type="ARBA" id="ARBA00022490"/>
    </source>
</evidence>
<evidence type="ECO:0000259" key="6">
    <source>
        <dbReference type="PROSITE" id="PS51665"/>
    </source>
</evidence>
<dbReference type="InterPro" id="IPR027012">
    <property type="entry name" value="Enkurin_dom"/>
</dbReference>
<dbReference type="InterPro" id="IPR052102">
    <property type="entry name" value="Enkurin_domain-protein"/>
</dbReference>
<reference evidence="7" key="1">
    <citation type="submission" date="2024-02" db="EMBL/GenBank/DDBJ databases">
        <authorList>
            <consortium name="ELIXIR-Norway"/>
            <consortium name="Elixir Norway"/>
        </authorList>
    </citation>
    <scope>NUCLEOTIDE SEQUENCE</scope>
</reference>
<dbReference type="Pfam" id="PF13864">
    <property type="entry name" value="Enkurin"/>
    <property type="match status" value="1"/>
</dbReference>
<feature type="domain" description="Enkurin" evidence="6">
    <location>
        <begin position="71"/>
        <end position="168"/>
    </location>
</feature>
<dbReference type="EMBL" id="OZ019896">
    <property type="protein sequence ID" value="CAK9223881.1"/>
    <property type="molecule type" value="Genomic_DNA"/>
</dbReference>
<dbReference type="Proteomes" id="UP001497512">
    <property type="component" value="Chromosome 4"/>
</dbReference>
<keyword evidence="5" id="KW-0966">Cell projection</keyword>
<comment type="subcellular location">
    <subcellularLocation>
        <location evidence="1">Cell projection</location>
        <location evidence="1">Cilium</location>
    </subcellularLocation>
    <subcellularLocation>
        <location evidence="2">Cytoplasm</location>
        <location evidence="2">Cytoskeleton</location>
    </subcellularLocation>
</comment>
<name>A0ABP0ULH6_9BRYO</name>
<evidence type="ECO:0000313" key="8">
    <source>
        <dbReference type="Proteomes" id="UP001497512"/>
    </source>
</evidence>
<keyword evidence="8" id="KW-1185">Reference proteome</keyword>
<keyword evidence="4" id="KW-0206">Cytoskeleton</keyword>
<dbReference type="PANTHER" id="PTHR21490">
    <property type="entry name" value="ENKURIN-RELATED"/>
    <property type="match status" value="1"/>
</dbReference>
<protein>
    <recommendedName>
        <fullName evidence="6">Enkurin domain-containing protein</fullName>
    </recommendedName>
</protein>
<dbReference type="PROSITE" id="PS51665">
    <property type="entry name" value="ENKURIN"/>
    <property type="match status" value="1"/>
</dbReference>
<evidence type="ECO:0000313" key="7">
    <source>
        <dbReference type="EMBL" id="CAK9223881.1"/>
    </source>
</evidence>
<evidence type="ECO:0000256" key="5">
    <source>
        <dbReference type="ARBA" id="ARBA00023273"/>
    </source>
</evidence>
<organism evidence="7 8">
    <name type="scientific">Sphagnum troendelagicum</name>
    <dbReference type="NCBI Taxonomy" id="128251"/>
    <lineage>
        <taxon>Eukaryota</taxon>
        <taxon>Viridiplantae</taxon>
        <taxon>Streptophyta</taxon>
        <taxon>Embryophyta</taxon>
        <taxon>Bryophyta</taxon>
        <taxon>Sphagnophytina</taxon>
        <taxon>Sphagnopsida</taxon>
        <taxon>Sphagnales</taxon>
        <taxon>Sphagnaceae</taxon>
        <taxon>Sphagnum</taxon>
    </lineage>
</organism>
<evidence type="ECO:0000256" key="1">
    <source>
        <dbReference type="ARBA" id="ARBA00004138"/>
    </source>
</evidence>
<dbReference type="PANTHER" id="PTHR21490:SF0">
    <property type="entry name" value="ENKURIN"/>
    <property type="match status" value="1"/>
</dbReference>
<proteinExistence type="predicted"/>